<feature type="region of interest" description="Disordered" evidence="3">
    <location>
        <begin position="98"/>
        <end position="123"/>
    </location>
</feature>
<dbReference type="AlphaFoldDB" id="T0ZL37"/>
<dbReference type="InterPro" id="IPR032524">
    <property type="entry name" value="ABC_tran_C"/>
</dbReference>
<organism evidence="5">
    <name type="scientific">mine drainage metagenome</name>
    <dbReference type="NCBI Taxonomy" id="410659"/>
    <lineage>
        <taxon>unclassified sequences</taxon>
        <taxon>metagenomes</taxon>
        <taxon>ecological metagenomes</taxon>
    </lineage>
</organism>
<feature type="domain" description="ABC transporter Uup C-terminal" evidence="4">
    <location>
        <begin position="126"/>
        <end position="194"/>
    </location>
</feature>
<evidence type="ECO:0000256" key="3">
    <source>
        <dbReference type="SAM" id="MobiDB-lite"/>
    </source>
</evidence>
<name>T0ZL37_9ZZZZ</name>
<dbReference type="Gene3D" id="1.10.287.380">
    <property type="entry name" value="Valyl-tRNA synthetase, C-terminal domain"/>
    <property type="match status" value="1"/>
</dbReference>
<reference evidence="5" key="2">
    <citation type="journal article" date="2014" name="ISME J.">
        <title>Microbial stratification in low pH oxic and suboxic macroscopic growths along an acid mine drainage.</title>
        <authorList>
            <person name="Mendez-Garcia C."/>
            <person name="Mesa V."/>
            <person name="Sprenger R.R."/>
            <person name="Richter M."/>
            <person name="Diez M.S."/>
            <person name="Solano J."/>
            <person name="Bargiela R."/>
            <person name="Golyshina O.V."/>
            <person name="Manteca A."/>
            <person name="Ramos J.L."/>
            <person name="Gallego J.R."/>
            <person name="Llorente I."/>
            <person name="Martins Dos Santos V.A."/>
            <person name="Jensen O.N."/>
            <person name="Pelaez A.I."/>
            <person name="Sanchez J."/>
            <person name="Ferrer M."/>
        </authorList>
    </citation>
    <scope>NUCLEOTIDE SEQUENCE</scope>
</reference>
<dbReference type="GO" id="GO:0003677">
    <property type="term" value="F:DNA binding"/>
    <property type="evidence" value="ECO:0007669"/>
    <property type="project" value="InterPro"/>
</dbReference>
<dbReference type="PANTHER" id="PTHR42855">
    <property type="entry name" value="ABC TRANSPORTER ATP-BINDING SUBUNIT"/>
    <property type="match status" value="1"/>
</dbReference>
<evidence type="ECO:0000259" key="4">
    <source>
        <dbReference type="Pfam" id="PF16326"/>
    </source>
</evidence>
<evidence type="ECO:0000256" key="2">
    <source>
        <dbReference type="ARBA" id="ARBA00022840"/>
    </source>
</evidence>
<keyword evidence="1" id="KW-0547">Nucleotide-binding</keyword>
<gene>
    <name evidence="5" type="ORF">B1A_14933</name>
</gene>
<accession>T0ZL37</accession>
<dbReference type="PANTHER" id="PTHR42855:SF1">
    <property type="entry name" value="ABC TRANSPORTER DOMAIN-CONTAINING PROTEIN"/>
    <property type="match status" value="1"/>
</dbReference>
<sequence>MGSAIACSWRASFARPSNVLVLDEPTNDLDIETLELLESLLIEYPGTLFLVSHDRAFLDAVVTQVIVLEGQGIVTENAGGYSDWIRYLAQRKKIQANKESPVSAASETAGTNRPSAIKPRKTQAGRLSYKEQKELETLPDTIAHLEKEEAELAQTLADGTLYRNSPDEVKRLSQRQAELTHQLEQAFLRWEALQQKHDKEP</sequence>
<evidence type="ECO:0000256" key="1">
    <source>
        <dbReference type="ARBA" id="ARBA00022741"/>
    </source>
</evidence>
<dbReference type="InterPro" id="IPR027417">
    <property type="entry name" value="P-loop_NTPase"/>
</dbReference>
<dbReference type="InterPro" id="IPR037118">
    <property type="entry name" value="Val-tRNA_synth_C_sf"/>
</dbReference>
<comment type="caution">
    <text evidence="5">The sequence shown here is derived from an EMBL/GenBank/DDBJ whole genome shotgun (WGS) entry which is preliminary data.</text>
</comment>
<protein>
    <submittedName>
        <fullName evidence="5">ABC superfamily ATP binding cassette transporter, ABC protein</fullName>
    </submittedName>
</protein>
<feature type="compositionally biased region" description="Polar residues" evidence="3">
    <location>
        <begin position="98"/>
        <end position="114"/>
    </location>
</feature>
<proteinExistence type="predicted"/>
<evidence type="ECO:0000313" key="5">
    <source>
        <dbReference type="EMBL" id="EQD45162.1"/>
    </source>
</evidence>
<keyword evidence="2" id="KW-0067">ATP-binding</keyword>
<dbReference type="InterPro" id="IPR051309">
    <property type="entry name" value="ABCF_ATPase"/>
</dbReference>
<dbReference type="SUPFAM" id="SSF52540">
    <property type="entry name" value="P-loop containing nucleoside triphosphate hydrolases"/>
    <property type="match status" value="1"/>
</dbReference>
<dbReference type="Pfam" id="PF16326">
    <property type="entry name" value="ABC_tran_CTD"/>
    <property type="match status" value="1"/>
</dbReference>
<dbReference type="EMBL" id="AUZX01010967">
    <property type="protein sequence ID" value="EQD45162.1"/>
    <property type="molecule type" value="Genomic_DNA"/>
</dbReference>
<reference evidence="5" key="1">
    <citation type="submission" date="2013-08" db="EMBL/GenBank/DDBJ databases">
        <authorList>
            <person name="Mendez C."/>
            <person name="Richter M."/>
            <person name="Ferrer M."/>
            <person name="Sanchez J."/>
        </authorList>
    </citation>
    <scope>NUCLEOTIDE SEQUENCE</scope>
</reference>
<dbReference type="Gene3D" id="3.40.50.300">
    <property type="entry name" value="P-loop containing nucleotide triphosphate hydrolases"/>
    <property type="match status" value="1"/>
</dbReference>
<dbReference type="GO" id="GO:0005524">
    <property type="term" value="F:ATP binding"/>
    <property type="evidence" value="ECO:0007669"/>
    <property type="project" value="UniProtKB-KW"/>
</dbReference>